<comment type="caution">
    <text evidence="3">The sequence shown here is derived from an EMBL/GenBank/DDBJ whole genome shotgun (WGS) entry which is preliminary data.</text>
</comment>
<evidence type="ECO:0008006" key="5">
    <source>
        <dbReference type="Google" id="ProtNLM"/>
    </source>
</evidence>
<evidence type="ECO:0000313" key="3">
    <source>
        <dbReference type="EMBL" id="KUL42354.1"/>
    </source>
</evidence>
<feature type="compositionally biased region" description="Low complexity" evidence="1">
    <location>
        <begin position="483"/>
        <end position="493"/>
    </location>
</feature>
<feature type="transmembrane region" description="Helical" evidence="2">
    <location>
        <begin position="266"/>
        <end position="297"/>
    </location>
</feature>
<evidence type="ECO:0000313" key="4">
    <source>
        <dbReference type="Proteomes" id="UP000053244"/>
    </source>
</evidence>
<feature type="transmembrane region" description="Helical" evidence="2">
    <location>
        <begin position="384"/>
        <end position="405"/>
    </location>
</feature>
<dbReference type="RefSeq" id="WP_067683663.1">
    <property type="nucleotide sequence ID" value="NZ_LLZH01000001.1"/>
</dbReference>
<dbReference type="Proteomes" id="UP000053244">
    <property type="component" value="Unassembled WGS sequence"/>
</dbReference>
<feature type="transmembrane region" description="Helical" evidence="2">
    <location>
        <begin position="53"/>
        <end position="80"/>
    </location>
</feature>
<accession>A0A0X3VCN0</accession>
<organism evidence="3 4">
    <name type="scientific">Actinoplanes awajinensis subsp. mycoplanecinus</name>
    <dbReference type="NCBI Taxonomy" id="135947"/>
    <lineage>
        <taxon>Bacteria</taxon>
        <taxon>Bacillati</taxon>
        <taxon>Actinomycetota</taxon>
        <taxon>Actinomycetes</taxon>
        <taxon>Micromonosporales</taxon>
        <taxon>Micromonosporaceae</taxon>
        <taxon>Actinoplanes</taxon>
    </lineage>
</organism>
<feature type="transmembrane region" description="Helical" evidence="2">
    <location>
        <begin position="25"/>
        <end position="46"/>
    </location>
</feature>
<dbReference type="AlphaFoldDB" id="A0A0X3VCN0"/>
<feature type="transmembrane region" description="Helical" evidence="2">
    <location>
        <begin position="100"/>
        <end position="119"/>
    </location>
</feature>
<dbReference type="OrthoDB" id="3297772at2"/>
<keyword evidence="4" id="KW-1185">Reference proteome</keyword>
<feature type="transmembrane region" description="Helical" evidence="2">
    <location>
        <begin position="309"/>
        <end position="329"/>
    </location>
</feature>
<gene>
    <name evidence="3" type="ORF">ADL15_00225</name>
</gene>
<name>A0A0X3VCN0_9ACTN</name>
<evidence type="ECO:0000256" key="1">
    <source>
        <dbReference type="SAM" id="MobiDB-lite"/>
    </source>
</evidence>
<proteinExistence type="predicted"/>
<feature type="transmembrane region" description="Helical" evidence="2">
    <location>
        <begin position="180"/>
        <end position="202"/>
    </location>
</feature>
<sequence length="493" mass="51579">MIVDFLQAPSLLRWWRELRPGARRAILIGVAAVLVAGIPVCLLAGASPALPPVALFLLVVAVRPFPGLIYLAAVFCMPLGLWMTGVQALFGHAFGGRDYALSLSSAVVACSLLAVTLLRRPPRGRALLAGAVVIVVLGVWSLIGFADHGITQTLVGDRLTTLPLILFVLVGALTVREITLLVSVLAGMVIANAVAAVVEYIIGPAELVALGFEPERGVRLIGDTFRAPGLTEVNAELGLLAGGFLLGYAALWLVRDLRPRRRLWHVAAGAAAVALALSTNRTGALLLAGGLLSAVVLNRGGGAAMRKRARFIGFGTMVAVALGFVAIGATGSSSTFERFQVWGNLLASGAPWYGLGVGGVGAATGSRVSSSATLVFVDNYFVSISLQLGIPILIAVVALVGWALFRLSRGSERRPYLAVHLALLAGLALASLMVETWEYAAAMMCLVVFWAYTAKTAAAADEAEVAAVVTPVIPRPRQDQDQDQPAQQAESGR</sequence>
<evidence type="ECO:0000256" key="2">
    <source>
        <dbReference type="SAM" id="Phobius"/>
    </source>
</evidence>
<keyword evidence="2" id="KW-0812">Transmembrane</keyword>
<feature type="transmembrane region" description="Helical" evidence="2">
    <location>
        <begin position="341"/>
        <end position="364"/>
    </location>
</feature>
<feature type="transmembrane region" description="Helical" evidence="2">
    <location>
        <begin position="126"/>
        <end position="146"/>
    </location>
</feature>
<protein>
    <recommendedName>
        <fullName evidence="5">O-antigen polymerase</fullName>
    </recommendedName>
</protein>
<feature type="transmembrane region" description="Helical" evidence="2">
    <location>
        <begin position="417"/>
        <end position="434"/>
    </location>
</feature>
<keyword evidence="2" id="KW-0472">Membrane</keyword>
<feature type="region of interest" description="Disordered" evidence="1">
    <location>
        <begin position="474"/>
        <end position="493"/>
    </location>
</feature>
<reference evidence="3 4" key="1">
    <citation type="submission" date="2015-10" db="EMBL/GenBank/DDBJ databases">
        <authorList>
            <person name="Gilbert D.G."/>
        </authorList>
    </citation>
    <scope>NUCLEOTIDE SEQUENCE [LARGE SCALE GENOMIC DNA]</scope>
    <source>
        <strain evidence="3 4">NRRL B-16712</strain>
    </source>
</reference>
<keyword evidence="2" id="KW-1133">Transmembrane helix</keyword>
<feature type="transmembrane region" description="Helical" evidence="2">
    <location>
        <begin position="158"/>
        <end position="175"/>
    </location>
</feature>
<dbReference type="EMBL" id="LLZH01000001">
    <property type="protein sequence ID" value="KUL42354.1"/>
    <property type="molecule type" value="Genomic_DNA"/>
</dbReference>
<feature type="transmembrane region" description="Helical" evidence="2">
    <location>
        <begin position="237"/>
        <end position="254"/>
    </location>
</feature>